<feature type="coiled-coil region" evidence="1">
    <location>
        <begin position="144"/>
        <end position="188"/>
    </location>
</feature>
<dbReference type="OrthoDB" id="3569687at2"/>
<sequence length="415" mass="44492">MARDQRRRGRRDPRAVRARETALQARQDAVQAFFDLDQAQKFVGARMSALSGLDAAAADPLRARFAAANASADEASGAYITAFDAHDLDDEDRSMIEYEDAGRALHGTVPALGRATETLNRLAADLAPLLARAEASLDDLAPLLRAAREALQEARAAVDAAAAAGMDTAEVEAELATARGRLAELTTEGLGGLGVRGAMARAGEVRDSAGQIAEEARDLAEAVSRTRNGLASVRTRVEMAEGRRTRVEEAMSELRRGYALASWQDLRGAPEAIGQALERARERIAETAQAASAGDWRAAPRALAAARTELKDAERRAARVEERVADLRGVEADPAGPLERARFTVRDAQRLAVAQPGGPAPVHARVLDGLVARLDRAPDLLPGAHPDYWAYLGELRSIEARAREVVELIRREMAG</sequence>
<protein>
    <recommendedName>
        <fullName evidence="4">Molecular chaperone DnaJ</fullName>
    </recommendedName>
</protein>
<organism evidence="2 3">
    <name type="scientific">Actinocorallia herbida</name>
    <dbReference type="NCBI Taxonomy" id="58109"/>
    <lineage>
        <taxon>Bacteria</taxon>
        <taxon>Bacillati</taxon>
        <taxon>Actinomycetota</taxon>
        <taxon>Actinomycetes</taxon>
        <taxon>Streptosporangiales</taxon>
        <taxon>Thermomonosporaceae</taxon>
        <taxon>Actinocorallia</taxon>
    </lineage>
</organism>
<comment type="caution">
    <text evidence="2">The sequence shown here is derived from an EMBL/GenBank/DDBJ whole genome shotgun (WGS) entry which is preliminary data.</text>
</comment>
<gene>
    <name evidence="2" type="ORF">EDD29_1222</name>
</gene>
<dbReference type="EMBL" id="RJKE01000001">
    <property type="protein sequence ID" value="ROO83715.1"/>
    <property type="molecule type" value="Genomic_DNA"/>
</dbReference>
<evidence type="ECO:0000313" key="2">
    <source>
        <dbReference type="EMBL" id="ROO83715.1"/>
    </source>
</evidence>
<evidence type="ECO:0000313" key="3">
    <source>
        <dbReference type="Proteomes" id="UP000272400"/>
    </source>
</evidence>
<dbReference type="RefSeq" id="WP_123663083.1">
    <property type="nucleotide sequence ID" value="NZ_RJKE01000001.1"/>
</dbReference>
<evidence type="ECO:0000256" key="1">
    <source>
        <dbReference type="SAM" id="Coils"/>
    </source>
</evidence>
<dbReference type="Proteomes" id="UP000272400">
    <property type="component" value="Unassembled WGS sequence"/>
</dbReference>
<evidence type="ECO:0008006" key="4">
    <source>
        <dbReference type="Google" id="ProtNLM"/>
    </source>
</evidence>
<keyword evidence="1" id="KW-0175">Coiled coil</keyword>
<feature type="coiled-coil region" evidence="1">
    <location>
        <begin position="303"/>
        <end position="330"/>
    </location>
</feature>
<reference evidence="2 3" key="1">
    <citation type="submission" date="2018-11" db="EMBL/GenBank/DDBJ databases">
        <title>Sequencing the genomes of 1000 actinobacteria strains.</title>
        <authorList>
            <person name="Klenk H.-P."/>
        </authorList>
    </citation>
    <scope>NUCLEOTIDE SEQUENCE [LARGE SCALE GENOMIC DNA]</scope>
    <source>
        <strain evidence="2 3">DSM 44254</strain>
    </source>
</reference>
<accession>A0A3N1CR87</accession>
<name>A0A3N1CR87_9ACTN</name>
<keyword evidence="3" id="KW-1185">Reference proteome</keyword>
<proteinExistence type="predicted"/>
<dbReference type="AlphaFoldDB" id="A0A3N1CR87"/>